<name>A0ACA8ZSJ0_9GAMM</name>
<dbReference type="EMBL" id="CAESAP020000342">
    <property type="protein sequence ID" value="CAB5506712.1"/>
    <property type="molecule type" value="Genomic_DNA"/>
</dbReference>
<evidence type="ECO:0000313" key="1">
    <source>
        <dbReference type="EMBL" id="CAB5506712.1"/>
    </source>
</evidence>
<feature type="non-terminal residue" evidence="1">
    <location>
        <position position="1"/>
    </location>
</feature>
<proteinExistence type="predicted"/>
<protein>
    <submittedName>
        <fullName evidence="1">Cation-transporting ATPase</fullName>
    </submittedName>
</protein>
<reference evidence="1" key="1">
    <citation type="submission" date="2020-05" db="EMBL/GenBank/DDBJ databases">
        <authorList>
            <person name="Petersen J."/>
            <person name="Sayavedra L."/>
        </authorList>
    </citation>
    <scope>NUCLEOTIDE SEQUENCE</scope>
    <source>
        <strain evidence="1">B azoricus SOX Menez Gwen</strain>
    </source>
</reference>
<gene>
    <name evidence="1" type="ORF">AZO1586R_2135</name>
</gene>
<dbReference type="Proteomes" id="UP000635628">
    <property type="component" value="Unassembled WGS sequence"/>
</dbReference>
<accession>A0ACA8ZSJ0</accession>
<sequence>WHHLSEVDVTDFLDAHPDTGLDQFDIEDRREKFGTNTLTLKKGKGPLLPAILNLGFSDKINPIPYPKKIL</sequence>
<keyword evidence="2" id="KW-1185">Reference proteome</keyword>
<evidence type="ECO:0000313" key="2">
    <source>
        <dbReference type="Proteomes" id="UP000635628"/>
    </source>
</evidence>
<comment type="caution">
    <text evidence="1">The sequence shown here is derived from an EMBL/GenBank/DDBJ whole genome shotgun (WGS) entry which is preliminary data.</text>
</comment>
<organism evidence="1 2">
    <name type="scientific">Bathymodiolus azoricus thioautotrophic gill symbiont</name>
    <dbReference type="NCBI Taxonomy" id="235205"/>
    <lineage>
        <taxon>Bacteria</taxon>
        <taxon>Pseudomonadati</taxon>
        <taxon>Pseudomonadota</taxon>
        <taxon>Gammaproteobacteria</taxon>
        <taxon>sulfur-oxidizing symbionts</taxon>
    </lineage>
</organism>